<keyword evidence="2" id="KW-1185">Reference proteome</keyword>
<proteinExistence type="predicted"/>
<evidence type="ECO:0000313" key="2">
    <source>
        <dbReference type="Proteomes" id="UP000821845"/>
    </source>
</evidence>
<comment type="caution">
    <text evidence="1">The sequence shown here is derived from an EMBL/GenBank/DDBJ whole genome shotgun (WGS) entry which is preliminary data.</text>
</comment>
<accession>A0ACB7RL27</accession>
<sequence length="169" mass="19476">MGNKGSTEKKKNHPQGPHRHASEEGAFIQLLEFPGIYGYRDAVLKTRKVTYTKDHKCTLGGYTFAVRCRFEIDDDGDLAVGVALYLQAGQWDNTVTWPFAKKTRASVTHPRDHKKDIWLKVRLDEPPMTKKPEPGRWNQGRVSLFVKFQQLEHNGFIHNNKLYVNVELQ</sequence>
<dbReference type="EMBL" id="CM023489">
    <property type="protein sequence ID" value="KAH6923185.1"/>
    <property type="molecule type" value="Genomic_DNA"/>
</dbReference>
<protein>
    <submittedName>
        <fullName evidence="1">Uncharacterized protein</fullName>
    </submittedName>
</protein>
<dbReference type="Proteomes" id="UP000821845">
    <property type="component" value="Chromosome 9"/>
</dbReference>
<reference evidence="1" key="1">
    <citation type="submission" date="2020-05" db="EMBL/GenBank/DDBJ databases">
        <title>Large-scale comparative analyses of tick genomes elucidate their genetic diversity and vector capacities.</title>
        <authorList>
            <person name="Jia N."/>
            <person name="Wang J."/>
            <person name="Shi W."/>
            <person name="Du L."/>
            <person name="Sun Y."/>
            <person name="Zhan W."/>
            <person name="Jiang J."/>
            <person name="Wang Q."/>
            <person name="Zhang B."/>
            <person name="Ji P."/>
            <person name="Sakyi L.B."/>
            <person name="Cui X."/>
            <person name="Yuan T."/>
            <person name="Jiang B."/>
            <person name="Yang W."/>
            <person name="Lam T.T.-Y."/>
            <person name="Chang Q."/>
            <person name="Ding S."/>
            <person name="Wang X."/>
            <person name="Zhu J."/>
            <person name="Ruan X."/>
            <person name="Zhao L."/>
            <person name="Wei J."/>
            <person name="Que T."/>
            <person name="Du C."/>
            <person name="Cheng J."/>
            <person name="Dai P."/>
            <person name="Han X."/>
            <person name="Huang E."/>
            <person name="Gao Y."/>
            <person name="Liu J."/>
            <person name="Shao H."/>
            <person name="Ye R."/>
            <person name="Li L."/>
            <person name="Wei W."/>
            <person name="Wang X."/>
            <person name="Wang C."/>
            <person name="Yang T."/>
            <person name="Huo Q."/>
            <person name="Li W."/>
            <person name="Guo W."/>
            <person name="Chen H."/>
            <person name="Zhou L."/>
            <person name="Ni X."/>
            <person name="Tian J."/>
            <person name="Zhou Y."/>
            <person name="Sheng Y."/>
            <person name="Liu T."/>
            <person name="Pan Y."/>
            <person name="Xia L."/>
            <person name="Li J."/>
            <person name="Zhao F."/>
            <person name="Cao W."/>
        </authorList>
    </citation>
    <scope>NUCLEOTIDE SEQUENCE</scope>
    <source>
        <strain evidence="1">Hyas-2018</strain>
    </source>
</reference>
<gene>
    <name evidence="1" type="ORF">HPB50_024608</name>
</gene>
<organism evidence="1 2">
    <name type="scientific">Hyalomma asiaticum</name>
    <name type="common">Tick</name>
    <dbReference type="NCBI Taxonomy" id="266040"/>
    <lineage>
        <taxon>Eukaryota</taxon>
        <taxon>Metazoa</taxon>
        <taxon>Ecdysozoa</taxon>
        <taxon>Arthropoda</taxon>
        <taxon>Chelicerata</taxon>
        <taxon>Arachnida</taxon>
        <taxon>Acari</taxon>
        <taxon>Parasitiformes</taxon>
        <taxon>Ixodida</taxon>
        <taxon>Ixodoidea</taxon>
        <taxon>Ixodidae</taxon>
        <taxon>Hyalomminae</taxon>
        <taxon>Hyalomma</taxon>
    </lineage>
</organism>
<name>A0ACB7RL27_HYAAI</name>
<evidence type="ECO:0000313" key="1">
    <source>
        <dbReference type="EMBL" id="KAH6923185.1"/>
    </source>
</evidence>